<name>A0AAU9T503_THLAR</name>
<evidence type="ECO:0000313" key="1">
    <source>
        <dbReference type="EMBL" id="CAH2079086.1"/>
    </source>
</evidence>
<proteinExistence type="predicted"/>
<reference evidence="1 2" key="1">
    <citation type="submission" date="2022-03" db="EMBL/GenBank/DDBJ databases">
        <authorList>
            <person name="Nunn A."/>
            <person name="Chopra R."/>
            <person name="Nunn A."/>
            <person name="Contreras Garrido A."/>
        </authorList>
    </citation>
    <scope>NUCLEOTIDE SEQUENCE [LARGE SCALE GENOMIC DNA]</scope>
</reference>
<dbReference type="AlphaFoldDB" id="A0AAU9T503"/>
<protein>
    <submittedName>
        <fullName evidence="1">Uncharacterized protein</fullName>
    </submittedName>
</protein>
<dbReference type="EMBL" id="OU466863">
    <property type="protein sequence ID" value="CAH2079086.1"/>
    <property type="molecule type" value="Genomic_DNA"/>
</dbReference>
<accession>A0AAU9T503</accession>
<dbReference type="Proteomes" id="UP000836841">
    <property type="component" value="Chromosome 7"/>
</dbReference>
<keyword evidence="2" id="KW-1185">Reference proteome</keyword>
<organism evidence="1 2">
    <name type="scientific">Thlaspi arvense</name>
    <name type="common">Field penny-cress</name>
    <dbReference type="NCBI Taxonomy" id="13288"/>
    <lineage>
        <taxon>Eukaryota</taxon>
        <taxon>Viridiplantae</taxon>
        <taxon>Streptophyta</taxon>
        <taxon>Embryophyta</taxon>
        <taxon>Tracheophyta</taxon>
        <taxon>Spermatophyta</taxon>
        <taxon>Magnoliopsida</taxon>
        <taxon>eudicotyledons</taxon>
        <taxon>Gunneridae</taxon>
        <taxon>Pentapetalae</taxon>
        <taxon>rosids</taxon>
        <taxon>malvids</taxon>
        <taxon>Brassicales</taxon>
        <taxon>Brassicaceae</taxon>
        <taxon>Thlaspideae</taxon>
        <taxon>Thlaspi</taxon>
    </lineage>
</organism>
<sequence>MIFDTTIARHYVHIKDLHELSSLNNSGSFFVLRFRRLAFRYNYDIIMWLLCVHAANSPHFSKRVCGSQCTSNYGPQKCYQDCVNPPKGFLRYTFVKIRALCNEISKQFNQIYISVILQKTYSNYAELTTN</sequence>
<evidence type="ECO:0000313" key="2">
    <source>
        <dbReference type="Proteomes" id="UP000836841"/>
    </source>
</evidence>
<gene>
    <name evidence="1" type="ORF">TAV2_LOCUS25729</name>
</gene>